<dbReference type="CDD" id="cd00121">
    <property type="entry name" value="MATH"/>
    <property type="match status" value="1"/>
</dbReference>
<dbReference type="Gene3D" id="3.30.710.10">
    <property type="entry name" value="Potassium Channel Kv1.1, Chain A"/>
    <property type="match status" value="1"/>
</dbReference>
<dbReference type="RefSeq" id="XP_030534638.1">
    <property type="nucleotide sequence ID" value="XM_030678778.1"/>
</dbReference>
<evidence type="ECO:0000313" key="5">
    <source>
        <dbReference type="Proteomes" id="UP000827889"/>
    </source>
</evidence>
<dbReference type="PANTHER" id="PTHR26379:SF293">
    <property type="entry name" value="BTB_POZ AND MATH DOMAIN-CONTAINING PROTEIN 3"/>
    <property type="match status" value="1"/>
</dbReference>
<dbReference type="KEGG" id="rarg:115743804"/>
<evidence type="ECO:0000256" key="1">
    <source>
        <dbReference type="ARBA" id="ARBA00004906"/>
    </source>
</evidence>
<dbReference type="SUPFAM" id="SSF49599">
    <property type="entry name" value="TRAF domain-like"/>
    <property type="match status" value="1"/>
</dbReference>
<evidence type="ECO:0000256" key="2">
    <source>
        <dbReference type="ARBA" id="ARBA00010846"/>
    </source>
</evidence>
<feature type="domain" description="MATH" evidence="4">
    <location>
        <begin position="74"/>
        <end position="207"/>
    </location>
</feature>
<dbReference type="Gene3D" id="2.60.210.10">
    <property type="entry name" value="Apoptosis, Tumor Necrosis Factor Receptor Associated Protein 2, Chain A"/>
    <property type="match status" value="1"/>
</dbReference>
<sequence>MTVELIPAPPKSVLGLPSPMKNPPLFIPHAQIVLQTPTSKLVSITRNQDPTMIPPTMTAGLSECDSRTVFQTVNGSYTFVITNFSEAQSRGVGQFVSSDAFAVGGYDWTIYFYPGGMSPEDSEYSSAFIALMTDDSDVRALYELRVEDQSGNGNHQVFTLFHHPLVKGPHTLMYRENMWGYPRFLKRDDPETLRFIKDDRLILQCTIGVVKTQVQGQRHYRIAIPPNDMGQGLKALLDSGLGTDINIIVGDKTFKAHKLILAARSPVFRARFFGPMGDSNIEKLVVEDVDPSIFQAMLEFIYTDEFPDISQIAGSISPSTYTDAVLHLVAAADRYSLNRLILLCESKLSERITVDTVASIVALADQHQFHKLKAICLNFAANPANLGAVLKSEGFRHLESNFPSLLSELLSTVPWVGTTAAWSSKGHGRGNHR</sequence>
<dbReference type="InterPro" id="IPR011333">
    <property type="entry name" value="SKP1/BTB/POZ_sf"/>
</dbReference>
<dbReference type="UniPathway" id="UPA00143"/>
<dbReference type="AlphaFoldDB" id="A0A8B8PKE4"/>
<keyword evidence="5" id="KW-1185">Reference proteome</keyword>
<comment type="pathway">
    <text evidence="1">Protein modification; protein ubiquitination.</text>
</comment>
<organism evidence="5 6">
    <name type="scientific">Rhodamnia argentea</name>
    <dbReference type="NCBI Taxonomy" id="178133"/>
    <lineage>
        <taxon>Eukaryota</taxon>
        <taxon>Viridiplantae</taxon>
        <taxon>Streptophyta</taxon>
        <taxon>Embryophyta</taxon>
        <taxon>Tracheophyta</taxon>
        <taxon>Spermatophyta</taxon>
        <taxon>Magnoliopsida</taxon>
        <taxon>eudicotyledons</taxon>
        <taxon>Gunneridae</taxon>
        <taxon>Pentapetalae</taxon>
        <taxon>rosids</taxon>
        <taxon>malvids</taxon>
        <taxon>Myrtales</taxon>
        <taxon>Myrtaceae</taxon>
        <taxon>Myrtoideae</taxon>
        <taxon>Myrteae</taxon>
        <taxon>Australasian group</taxon>
        <taxon>Rhodamnia</taxon>
    </lineage>
</organism>
<dbReference type="InterPro" id="IPR000210">
    <property type="entry name" value="BTB/POZ_dom"/>
</dbReference>
<dbReference type="CDD" id="cd18280">
    <property type="entry name" value="BTB_POZ_BPM_plant"/>
    <property type="match status" value="1"/>
</dbReference>
<dbReference type="Pfam" id="PF24570">
    <property type="entry name" value="BACK_BPM_SPOP"/>
    <property type="match status" value="1"/>
</dbReference>
<dbReference type="InterPro" id="IPR056423">
    <property type="entry name" value="BACK_BPM_SPOP"/>
</dbReference>
<dbReference type="PROSITE" id="PS50144">
    <property type="entry name" value="MATH"/>
    <property type="match status" value="1"/>
</dbReference>
<evidence type="ECO:0000313" key="6">
    <source>
        <dbReference type="RefSeq" id="XP_030534638.1"/>
    </source>
</evidence>
<dbReference type="SMART" id="SM00225">
    <property type="entry name" value="BTB"/>
    <property type="match status" value="1"/>
</dbReference>
<dbReference type="Proteomes" id="UP000827889">
    <property type="component" value="Chromosome 5"/>
</dbReference>
<protein>
    <submittedName>
        <fullName evidence="6">BTB/POZ and MATH domain-containing protein 3-like</fullName>
    </submittedName>
</protein>
<accession>A0A8B8PKE4</accession>
<evidence type="ECO:0000259" key="4">
    <source>
        <dbReference type="PROSITE" id="PS50144"/>
    </source>
</evidence>
<comment type="similarity">
    <text evidence="2">Belongs to the Tdpoz family.</text>
</comment>
<feature type="domain" description="BTB" evidence="3">
    <location>
        <begin position="243"/>
        <end position="305"/>
    </location>
</feature>
<gene>
    <name evidence="6" type="primary">LOC115743804</name>
</gene>
<dbReference type="SUPFAM" id="SSF54695">
    <property type="entry name" value="POZ domain"/>
    <property type="match status" value="1"/>
</dbReference>
<proteinExistence type="inferred from homology"/>
<dbReference type="PROSITE" id="PS50097">
    <property type="entry name" value="BTB"/>
    <property type="match status" value="1"/>
</dbReference>
<dbReference type="GO" id="GO:0016567">
    <property type="term" value="P:protein ubiquitination"/>
    <property type="evidence" value="ECO:0007669"/>
    <property type="project" value="UniProtKB-UniPathway"/>
</dbReference>
<reference evidence="6" key="1">
    <citation type="submission" date="2025-08" db="UniProtKB">
        <authorList>
            <consortium name="RefSeq"/>
        </authorList>
    </citation>
    <scope>IDENTIFICATION</scope>
    <source>
        <tissue evidence="6">Leaf</tissue>
    </source>
</reference>
<dbReference type="GeneID" id="115743804"/>
<dbReference type="InterPro" id="IPR008974">
    <property type="entry name" value="TRAF-like"/>
</dbReference>
<evidence type="ECO:0000259" key="3">
    <source>
        <dbReference type="PROSITE" id="PS50097"/>
    </source>
</evidence>
<dbReference type="PANTHER" id="PTHR26379">
    <property type="entry name" value="BTB/POZ AND MATH DOMAIN-CONTAINING PROTEIN 1"/>
    <property type="match status" value="1"/>
</dbReference>
<dbReference type="Pfam" id="PF00651">
    <property type="entry name" value="BTB"/>
    <property type="match status" value="1"/>
</dbReference>
<name>A0A8B8PKE4_9MYRT</name>
<dbReference type="Pfam" id="PF22486">
    <property type="entry name" value="MATH_2"/>
    <property type="match status" value="1"/>
</dbReference>
<dbReference type="InterPro" id="IPR045005">
    <property type="entry name" value="BPM1-6"/>
</dbReference>
<dbReference type="OrthoDB" id="6359816at2759"/>
<dbReference type="Gene3D" id="1.25.40.420">
    <property type="match status" value="1"/>
</dbReference>
<dbReference type="InterPro" id="IPR002083">
    <property type="entry name" value="MATH/TRAF_dom"/>
</dbReference>